<dbReference type="RefSeq" id="WP_277577950.1">
    <property type="nucleotide sequence ID" value="NZ_JANRMI010000002.1"/>
</dbReference>
<reference evidence="2" key="1">
    <citation type="submission" date="2022-08" db="EMBL/GenBank/DDBJ databases">
        <title>Novel Bdellovibrio Species Isolated from Svalbard: Designation Bdellovibrio svalbardensis.</title>
        <authorList>
            <person name="Mitchell R.J."/>
            <person name="Choi S.Y."/>
        </authorList>
    </citation>
    <scope>NUCLEOTIDE SEQUENCE</scope>
    <source>
        <strain evidence="2">PAP01</strain>
    </source>
</reference>
<sequence length="155" mass="16681">MKKTIFLSLLCLLSSSAFANEQPVIAQLHPAVVDGAPMFSTFWSEKNKVGFIQMGLAWSVFDPTVHGHGFKFANEIVTSVNPVLSVGCQIKNVKGTFNYIGGANGPNNPLVINLAGNCAGDIAEFENNQIHLSFKNVSSLDGLMYAPELDVVISH</sequence>
<dbReference type="EMBL" id="JANRMI010000002">
    <property type="protein sequence ID" value="MDG0816471.1"/>
    <property type="molecule type" value="Genomic_DNA"/>
</dbReference>
<keyword evidence="3" id="KW-1185">Reference proteome</keyword>
<comment type="caution">
    <text evidence="2">The sequence shown here is derived from an EMBL/GenBank/DDBJ whole genome shotgun (WGS) entry which is preliminary data.</text>
</comment>
<feature type="signal peptide" evidence="1">
    <location>
        <begin position="1"/>
        <end position="19"/>
    </location>
</feature>
<evidence type="ECO:0000256" key="1">
    <source>
        <dbReference type="SAM" id="SignalP"/>
    </source>
</evidence>
<accession>A0ABT6DI63</accession>
<keyword evidence="1" id="KW-0732">Signal</keyword>
<evidence type="ECO:0008006" key="4">
    <source>
        <dbReference type="Google" id="ProtNLM"/>
    </source>
</evidence>
<organism evidence="2 3">
    <name type="scientific">Bdellovibrio svalbardensis</name>
    <dbReference type="NCBI Taxonomy" id="2972972"/>
    <lineage>
        <taxon>Bacteria</taxon>
        <taxon>Pseudomonadati</taxon>
        <taxon>Bdellovibrionota</taxon>
        <taxon>Bdellovibrionia</taxon>
        <taxon>Bdellovibrionales</taxon>
        <taxon>Pseudobdellovibrionaceae</taxon>
        <taxon>Bdellovibrio</taxon>
    </lineage>
</organism>
<protein>
    <recommendedName>
        <fullName evidence="4">Protease</fullName>
    </recommendedName>
</protein>
<evidence type="ECO:0000313" key="3">
    <source>
        <dbReference type="Proteomes" id="UP001152321"/>
    </source>
</evidence>
<feature type="chain" id="PRO_5045250509" description="Protease" evidence="1">
    <location>
        <begin position="20"/>
        <end position="155"/>
    </location>
</feature>
<proteinExistence type="predicted"/>
<evidence type="ECO:0000313" key="2">
    <source>
        <dbReference type="EMBL" id="MDG0816471.1"/>
    </source>
</evidence>
<gene>
    <name evidence="2" type="ORF">NWE73_08860</name>
</gene>
<name>A0ABT6DI63_9BACT</name>
<dbReference type="Proteomes" id="UP001152321">
    <property type="component" value="Unassembled WGS sequence"/>
</dbReference>